<dbReference type="Proteomes" id="UP001064048">
    <property type="component" value="Chromosome 17"/>
</dbReference>
<organism evidence="1 2">
    <name type="scientific">Choristoneura fumiferana</name>
    <name type="common">Spruce budworm moth</name>
    <name type="synonym">Archips fumiferana</name>
    <dbReference type="NCBI Taxonomy" id="7141"/>
    <lineage>
        <taxon>Eukaryota</taxon>
        <taxon>Metazoa</taxon>
        <taxon>Ecdysozoa</taxon>
        <taxon>Arthropoda</taxon>
        <taxon>Hexapoda</taxon>
        <taxon>Insecta</taxon>
        <taxon>Pterygota</taxon>
        <taxon>Neoptera</taxon>
        <taxon>Endopterygota</taxon>
        <taxon>Lepidoptera</taxon>
        <taxon>Glossata</taxon>
        <taxon>Ditrysia</taxon>
        <taxon>Tortricoidea</taxon>
        <taxon>Tortricidae</taxon>
        <taxon>Tortricinae</taxon>
        <taxon>Choristoneura</taxon>
    </lineage>
</organism>
<reference evidence="1 2" key="1">
    <citation type="journal article" date="2022" name="Genome Biol. Evol.">
        <title>The Spruce Budworm Genome: Reconstructing the Evolutionary History of Antifreeze Proteins.</title>
        <authorList>
            <person name="Beliveau C."/>
            <person name="Gagne P."/>
            <person name="Picq S."/>
            <person name="Vernygora O."/>
            <person name="Keeling C.I."/>
            <person name="Pinkney K."/>
            <person name="Doucet D."/>
            <person name="Wen F."/>
            <person name="Johnston J.S."/>
            <person name="Maaroufi H."/>
            <person name="Boyle B."/>
            <person name="Laroche J."/>
            <person name="Dewar K."/>
            <person name="Juretic N."/>
            <person name="Blackburn G."/>
            <person name="Nisole A."/>
            <person name="Brunet B."/>
            <person name="Brandao M."/>
            <person name="Lumley L."/>
            <person name="Duan J."/>
            <person name="Quan G."/>
            <person name="Lucarotti C.J."/>
            <person name="Roe A.D."/>
            <person name="Sperling F.A.H."/>
            <person name="Levesque R.C."/>
            <person name="Cusson M."/>
        </authorList>
    </citation>
    <scope>NUCLEOTIDE SEQUENCE [LARGE SCALE GENOMIC DNA]</scope>
    <source>
        <strain evidence="1">Glfc:IPQL:Cfum</strain>
    </source>
</reference>
<protein>
    <submittedName>
        <fullName evidence="1">Uncharacterized protein</fullName>
    </submittedName>
</protein>
<evidence type="ECO:0000313" key="1">
    <source>
        <dbReference type="EMBL" id="KAI8436809.1"/>
    </source>
</evidence>
<gene>
    <name evidence="1" type="ORF">MSG28_010269</name>
</gene>
<evidence type="ECO:0000313" key="2">
    <source>
        <dbReference type="Proteomes" id="UP001064048"/>
    </source>
</evidence>
<name>A0ACC0KKB4_CHOFU</name>
<dbReference type="EMBL" id="CM046117">
    <property type="protein sequence ID" value="KAI8436809.1"/>
    <property type="molecule type" value="Genomic_DNA"/>
</dbReference>
<sequence length="123" mass="14130">MTMSLKQNIFYEVDQTKMLDGWYCRSIANMQATEAASMSSAAPAEPPRAPPPEDYSSDSSSEPEPETNYKSHYLTLKKKLKYLIYVSAIDVARRDCLKVSRDRSFLLDRLLQYEKPRQLNLGE</sequence>
<comment type="caution">
    <text evidence="1">The sequence shown here is derived from an EMBL/GenBank/DDBJ whole genome shotgun (WGS) entry which is preliminary data.</text>
</comment>
<keyword evidence="2" id="KW-1185">Reference proteome</keyword>
<proteinExistence type="predicted"/>
<accession>A0ACC0KKB4</accession>